<dbReference type="EMBL" id="GBXM01053850">
    <property type="protein sequence ID" value="JAH54727.1"/>
    <property type="molecule type" value="Transcribed_RNA"/>
</dbReference>
<reference evidence="1" key="2">
    <citation type="journal article" date="2015" name="Fish Shellfish Immunol.">
        <title>Early steps in the European eel (Anguilla anguilla)-Vibrio vulnificus interaction in the gills: Role of the RtxA13 toxin.</title>
        <authorList>
            <person name="Callol A."/>
            <person name="Pajuelo D."/>
            <person name="Ebbesson L."/>
            <person name="Teles M."/>
            <person name="MacKenzie S."/>
            <person name="Amaro C."/>
        </authorList>
    </citation>
    <scope>NUCLEOTIDE SEQUENCE</scope>
</reference>
<organism evidence="1">
    <name type="scientific">Anguilla anguilla</name>
    <name type="common">European freshwater eel</name>
    <name type="synonym">Muraena anguilla</name>
    <dbReference type="NCBI Taxonomy" id="7936"/>
    <lineage>
        <taxon>Eukaryota</taxon>
        <taxon>Metazoa</taxon>
        <taxon>Chordata</taxon>
        <taxon>Craniata</taxon>
        <taxon>Vertebrata</taxon>
        <taxon>Euteleostomi</taxon>
        <taxon>Actinopterygii</taxon>
        <taxon>Neopterygii</taxon>
        <taxon>Teleostei</taxon>
        <taxon>Anguilliformes</taxon>
        <taxon>Anguillidae</taxon>
        <taxon>Anguilla</taxon>
    </lineage>
</organism>
<sequence>MGNGSPLSNCLAGSSCPGLHERDKELLG</sequence>
<evidence type="ECO:0000313" key="1">
    <source>
        <dbReference type="EMBL" id="JAH54727.1"/>
    </source>
</evidence>
<proteinExistence type="predicted"/>
<name>A0A0E9TMR4_ANGAN</name>
<reference evidence="1" key="1">
    <citation type="submission" date="2014-11" db="EMBL/GenBank/DDBJ databases">
        <authorList>
            <person name="Amaro Gonzalez C."/>
        </authorList>
    </citation>
    <scope>NUCLEOTIDE SEQUENCE</scope>
</reference>
<dbReference type="AlphaFoldDB" id="A0A0E9TMR4"/>
<dbReference type="EMBL" id="GBXM01049934">
    <property type="protein sequence ID" value="JAH58643.1"/>
    <property type="molecule type" value="Transcribed_RNA"/>
</dbReference>
<protein>
    <submittedName>
        <fullName evidence="1">Uncharacterized protein</fullName>
    </submittedName>
</protein>
<accession>A0A0E9TMR4</accession>